<evidence type="ECO:0000256" key="6">
    <source>
        <dbReference type="ARBA" id="ARBA00012194"/>
    </source>
</evidence>
<dbReference type="SUPFAM" id="SSF53448">
    <property type="entry name" value="Nucleotide-diphospho-sugar transferases"/>
    <property type="match status" value="1"/>
</dbReference>
<dbReference type="Pfam" id="PF03016">
    <property type="entry name" value="Exostosin_GT47"/>
    <property type="match status" value="1"/>
</dbReference>
<dbReference type="AlphaFoldDB" id="A0A8J2RJJ8"/>
<keyword evidence="11" id="KW-0256">Endoplasmic reticulum</keyword>
<evidence type="ECO:0000256" key="13">
    <source>
        <dbReference type="ARBA" id="ARBA00022989"/>
    </source>
</evidence>
<dbReference type="GO" id="GO:0015012">
    <property type="term" value="P:heparan sulfate proteoglycan biosynthetic process"/>
    <property type="evidence" value="ECO:0007669"/>
    <property type="project" value="UniProtKB-ARBA"/>
</dbReference>
<keyword evidence="10" id="KW-0479">Metal-binding</keyword>
<keyword evidence="12" id="KW-0735">Signal-anchor</keyword>
<evidence type="ECO:0000256" key="9">
    <source>
        <dbReference type="ARBA" id="ARBA00022692"/>
    </source>
</evidence>
<comment type="subcellular location">
    <subcellularLocation>
        <location evidence="3">Endoplasmic reticulum membrane</location>
        <topology evidence="3">Single-pass type II membrane protein</topology>
    </subcellularLocation>
    <subcellularLocation>
        <location evidence="2">Golgi apparatus membrane</location>
        <topology evidence="2">Single-pass type II membrane protein</topology>
    </subcellularLocation>
</comment>
<dbReference type="Gene3D" id="3.90.550.10">
    <property type="entry name" value="Spore Coat Polysaccharide Biosynthesis Protein SpsA, Chain A"/>
    <property type="match status" value="1"/>
</dbReference>
<dbReference type="InterPro" id="IPR015338">
    <property type="entry name" value="GT64_dom"/>
</dbReference>
<feature type="transmembrane region" description="Helical" evidence="20">
    <location>
        <begin position="32"/>
        <end position="55"/>
    </location>
</feature>
<evidence type="ECO:0000256" key="8">
    <source>
        <dbReference type="ARBA" id="ARBA00022679"/>
    </source>
</evidence>
<keyword evidence="17" id="KW-0325">Glycoprotein</keyword>
<dbReference type="GO" id="GO:0000139">
    <property type="term" value="C:Golgi membrane"/>
    <property type="evidence" value="ECO:0007669"/>
    <property type="project" value="UniProtKB-SubCell"/>
</dbReference>
<dbReference type="GO" id="GO:0015020">
    <property type="term" value="F:glucuronosyltransferase activity"/>
    <property type="evidence" value="ECO:0007669"/>
    <property type="project" value="UniProtKB-ARBA"/>
</dbReference>
<keyword evidence="8" id="KW-0808">Transferase</keyword>
<protein>
    <recommendedName>
        <fullName evidence="19">Exostosin-2</fullName>
        <ecNumber evidence="6">2.4.1.224</ecNumber>
    </recommendedName>
</protein>
<reference evidence="23" key="1">
    <citation type="submission" date="2021-11" db="EMBL/GenBank/DDBJ databases">
        <authorList>
            <person name="Schell T."/>
        </authorList>
    </citation>
    <scope>NUCLEOTIDE SEQUENCE</scope>
    <source>
        <strain evidence="23">M5</strain>
    </source>
</reference>
<evidence type="ECO:0000256" key="14">
    <source>
        <dbReference type="ARBA" id="ARBA00023034"/>
    </source>
</evidence>
<dbReference type="PANTHER" id="PTHR48261:SF5">
    <property type="entry name" value="EXOSTOSIN GLYCOSYLTRANSFERASE 2"/>
    <property type="match status" value="1"/>
</dbReference>
<evidence type="ECO:0000313" key="23">
    <source>
        <dbReference type="EMBL" id="CAH0103753.1"/>
    </source>
</evidence>
<evidence type="ECO:0000256" key="3">
    <source>
        <dbReference type="ARBA" id="ARBA00004648"/>
    </source>
</evidence>
<keyword evidence="16" id="KW-1015">Disulfide bond</keyword>
<keyword evidence="18" id="KW-0464">Manganese</keyword>
<keyword evidence="15 20" id="KW-0472">Membrane</keyword>
<dbReference type="GO" id="GO:0046872">
    <property type="term" value="F:metal ion binding"/>
    <property type="evidence" value="ECO:0007669"/>
    <property type="project" value="UniProtKB-KW"/>
</dbReference>
<evidence type="ECO:0000256" key="18">
    <source>
        <dbReference type="ARBA" id="ARBA00023211"/>
    </source>
</evidence>
<evidence type="ECO:0000259" key="22">
    <source>
        <dbReference type="Pfam" id="PF09258"/>
    </source>
</evidence>
<dbReference type="EC" id="2.4.1.224" evidence="6"/>
<comment type="pathway">
    <text evidence="4">Protein modification; protein glycosylation.</text>
</comment>
<evidence type="ECO:0000313" key="24">
    <source>
        <dbReference type="Proteomes" id="UP000789390"/>
    </source>
</evidence>
<evidence type="ECO:0000256" key="12">
    <source>
        <dbReference type="ARBA" id="ARBA00022968"/>
    </source>
</evidence>
<dbReference type="InterPro" id="IPR029044">
    <property type="entry name" value="Nucleotide-diphossugar_trans"/>
</dbReference>
<evidence type="ECO:0000256" key="15">
    <source>
        <dbReference type="ARBA" id="ARBA00023136"/>
    </source>
</evidence>
<dbReference type="EMBL" id="CAKKLH010000113">
    <property type="protein sequence ID" value="CAH0103753.1"/>
    <property type="molecule type" value="Genomic_DNA"/>
</dbReference>
<organism evidence="23 24">
    <name type="scientific">Daphnia galeata</name>
    <dbReference type="NCBI Taxonomy" id="27404"/>
    <lineage>
        <taxon>Eukaryota</taxon>
        <taxon>Metazoa</taxon>
        <taxon>Ecdysozoa</taxon>
        <taxon>Arthropoda</taxon>
        <taxon>Crustacea</taxon>
        <taxon>Branchiopoda</taxon>
        <taxon>Diplostraca</taxon>
        <taxon>Cladocera</taxon>
        <taxon>Anomopoda</taxon>
        <taxon>Daphniidae</taxon>
        <taxon>Daphnia</taxon>
    </lineage>
</organism>
<dbReference type="FunFam" id="3.90.550.10:FF:000035">
    <property type="entry name" value="Putative Exostosin-2"/>
    <property type="match status" value="1"/>
</dbReference>
<dbReference type="InterPro" id="IPR004263">
    <property type="entry name" value="Exostosin"/>
</dbReference>
<evidence type="ECO:0000256" key="7">
    <source>
        <dbReference type="ARBA" id="ARBA00022676"/>
    </source>
</evidence>
<feature type="domain" description="Glycosyl transferase 64" evidence="22">
    <location>
        <begin position="459"/>
        <end position="708"/>
    </location>
</feature>
<evidence type="ECO:0000256" key="10">
    <source>
        <dbReference type="ARBA" id="ARBA00022723"/>
    </source>
</evidence>
<evidence type="ECO:0000256" key="19">
    <source>
        <dbReference type="ARBA" id="ARBA00069568"/>
    </source>
</evidence>
<proteinExistence type="inferred from homology"/>
<comment type="cofactor">
    <cofactor evidence="1">
        <name>Mn(2+)</name>
        <dbReference type="ChEBI" id="CHEBI:29035"/>
    </cofactor>
</comment>
<dbReference type="Proteomes" id="UP000789390">
    <property type="component" value="Unassembled WGS sequence"/>
</dbReference>
<sequence>MRGNCPKLFTVFTENSSSFANRTSITLNFRHFFLGFAYILLFICLALSIILWIPLHTHQTQVPSVLFDRASLDHLPELVVLNNSLPLPTQKNCTYYTCFDVYKCSHTHSGKIGVYVYPVVEFVDKDKVPITRKITLEFYNILKAITKSVYFTSDPNEACLFIPTIDLLNQNRIRPKDVGKALTSLPYWNDGRNHLIFNILPGSMPEYYPFLEVDIGYAMMTSGGFSSLTYRSGFDVSVPIYSPLAGEAAELRKQNFQDRKWLVISSQPNIHEDFREVISEMAAEHPKFLVLNSCASSPLDPRLRCRDEEIYNFPDILLNATFCLVVRGARLGQPALSESLAAGCIPVVVSDSYVLPYAEVIDWKSAVLQLYEDDLSKIMDLLQCVSSDRISEMRRKGNWIYTRYFSSMERIALTTLRIVNDRVFPHIGRSYSDWNDPDERHLACNTFALPIGPPRSQGFTAVVLTYDRLESLFHVLERISKAPSLAKIVIVWNNQFRDPPPISSWPRLPKPLQIVRTKRNQLSNRFYPFPEIETEAILAMDDDIIMLTTDELEFGFEVWRQFPDRIVGFPSRTHVWDGPNNRWKYESEWTNNVSMVLTGAAFYHRVYNYYYSSAMPGDIKSWVDDHMNCEDIAMNFLVANLTGKAPIKVAPRKKFKCPECVNADLLSVDLSDMTAHMAERSECINRFAHIYGRLPLRSVEFRADPVLFKDNLPDAFKRFNEIGSL</sequence>
<name>A0A8J2RJJ8_9CRUS</name>
<evidence type="ECO:0000256" key="17">
    <source>
        <dbReference type="ARBA" id="ARBA00023180"/>
    </source>
</evidence>
<keyword evidence="14" id="KW-0333">Golgi apparatus</keyword>
<comment type="similarity">
    <text evidence="5">Belongs to the glycosyltransferase 47 family.</text>
</comment>
<gene>
    <name evidence="23" type="ORF">DGAL_LOCUS6426</name>
</gene>
<evidence type="ECO:0000256" key="11">
    <source>
        <dbReference type="ARBA" id="ARBA00022824"/>
    </source>
</evidence>
<keyword evidence="9 20" id="KW-0812">Transmembrane</keyword>
<evidence type="ECO:0000259" key="21">
    <source>
        <dbReference type="Pfam" id="PF03016"/>
    </source>
</evidence>
<dbReference type="GO" id="GO:0050508">
    <property type="term" value="F:glucuronosyl-N-acetylglucosaminyl-proteoglycan 4-alpha-N-acetylglucosaminyltransferase activity"/>
    <property type="evidence" value="ECO:0007669"/>
    <property type="project" value="UniProtKB-EC"/>
</dbReference>
<dbReference type="Pfam" id="PF09258">
    <property type="entry name" value="Glyco_transf_64"/>
    <property type="match status" value="1"/>
</dbReference>
<evidence type="ECO:0000256" key="4">
    <source>
        <dbReference type="ARBA" id="ARBA00004922"/>
    </source>
</evidence>
<keyword evidence="7" id="KW-0328">Glycosyltransferase</keyword>
<accession>A0A8J2RJJ8</accession>
<evidence type="ECO:0000256" key="16">
    <source>
        <dbReference type="ARBA" id="ARBA00023157"/>
    </source>
</evidence>
<keyword evidence="13 20" id="KW-1133">Transmembrane helix</keyword>
<evidence type="ECO:0000256" key="2">
    <source>
        <dbReference type="ARBA" id="ARBA00004323"/>
    </source>
</evidence>
<feature type="domain" description="Exostosin GT47" evidence="21">
    <location>
        <begin position="111"/>
        <end position="383"/>
    </location>
</feature>
<evidence type="ECO:0000256" key="20">
    <source>
        <dbReference type="SAM" id="Phobius"/>
    </source>
</evidence>
<dbReference type="PANTHER" id="PTHR48261">
    <property type="entry name" value="ACETYLGLUCOSAMINYLTRANSFERASE"/>
    <property type="match status" value="1"/>
</dbReference>
<dbReference type="GO" id="GO:0005789">
    <property type="term" value="C:endoplasmic reticulum membrane"/>
    <property type="evidence" value="ECO:0007669"/>
    <property type="project" value="UniProtKB-SubCell"/>
</dbReference>
<evidence type="ECO:0000256" key="5">
    <source>
        <dbReference type="ARBA" id="ARBA00010271"/>
    </source>
</evidence>
<dbReference type="OrthoDB" id="5954868at2759"/>
<comment type="caution">
    <text evidence="23">The sequence shown here is derived from an EMBL/GenBank/DDBJ whole genome shotgun (WGS) entry which is preliminary data.</text>
</comment>
<keyword evidence="24" id="KW-1185">Reference proteome</keyword>
<dbReference type="InterPro" id="IPR040911">
    <property type="entry name" value="Exostosin_GT47"/>
</dbReference>
<evidence type="ECO:0000256" key="1">
    <source>
        <dbReference type="ARBA" id="ARBA00001936"/>
    </source>
</evidence>